<feature type="transmembrane region" description="Helical" evidence="6">
    <location>
        <begin position="244"/>
        <end position="268"/>
    </location>
</feature>
<feature type="transmembrane region" description="Helical" evidence="6">
    <location>
        <begin position="47"/>
        <end position="71"/>
    </location>
</feature>
<evidence type="ECO:0000256" key="1">
    <source>
        <dbReference type="ARBA" id="ARBA00004141"/>
    </source>
</evidence>
<dbReference type="InterPro" id="IPR052337">
    <property type="entry name" value="SAT4-like"/>
</dbReference>
<comment type="subcellular location">
    <subcellularLocation>
        <location evidence="1">Membrane</location>
        <topology evidence="1">Multi-pass membrane protein</topology>
    </subcellularLocation>
</comment>
<comment type="similarity">
    <text evidence="5">Belongs to the SAT4 family.</text>
</comment>
<comment type="caution">
    <text evidence="8">The sequence shown here is derived from an EMBL/GenBank/DDBJ whole genome shotgun (WGS) entry which is preliminary data.</text>
</comment>
<dbReference type="PANTHER" id="PTHR33048">
    <property type="entry name" value="PTH11-LIKE INTEGRAL MEMBRANE PROTEIN (AFU_ORTHOLOGUE AFUA_5G11245)"/>
    <property type="match status" value="1"/>
</dbReference>
<keyword evidence="2 6" id="KW-0812">Transmembrane</keyword>
<dbReference type="STRING" id="1097556.R4X8K4"/>
<dbReference type="PANTHER" id="PTHR33048:SF47">
    <property type="entry name" value="INTEGRAL MEMBRANE PROTEIN-RELATED"/>
    <property type="match status" value="1"/>
</dbReference>
<feature type="domain" description="Rhodopsin" evidence="7">
    <location>
        <begin position="27"/>
        <end position="268"/>
    </location>
</feature>
<dbReference type="InterPro" id="IPR049326">
    <property type="entry name" value="Rhodopsin_dom_fungi"/>
</dbReference>
<evidence type="ECO:0000256" key="4">
    <source>
        <dbReference type="ARBA" id="ARBA00023136"/>
    </source>
</evidence>
<dbReference type="eggNOG" id="ENOG502S2VF">
    <property type="taxonomic scope" value="Eukaryota"/>
</dbReference>
<evidence type="ECO:0000259" key="7">
    <source>
        <dbReference type="Pfam" id="PF20684"/>
    </source>
</evidence>
<evidence type="ECO:0000256" key="5">
    <source>
        <dbReference type="ARBA" id="ARBA00038359"/>
    </source>
</evidence>
<feature type="transmembrane region" description="Helical" evidence="6">
    <location>
        <begin position="176"/>
        <end position="197"/>
    </location>
</feature>
<proteinExistence type="inferred from homology"/>
<feature type="transmembrane region" description="Helical" evidence="6">
    <location>
        <begin position="204"/>
        <end position="224"/>
    </location>
</feature>
<reference evidence="8 9" key="1">
    <citation type="journal article" date="2013" name="MBio">
        <title>Genome sequencing of the plant pathogen Taphrina deformans, the causal agent of peach leaf curl.</title>
        <authorList>
            <person name="Cisse O.H."/>
            <person name="Almeida J.M.G.C.F."/>
            <person name="Fonseca A."/>
            <person name="Kumar A.A."/>
            <person name="Salojaervi J."/>
            <person name="Overmyer K."/>
            <person name="Hauser P.M."/>
            <person name="Pagni M."/>
        </authorList>
    </citation>
    <scope>NUCLEOTIDE SEQUENCE [LARGE SCALE GENOMIC DNA]</scope>
    <source>
        <strain evidence="9">PYCC 5710 / ATCC 11124 / CBS 356.35 / IMI 108563 / JCM 9778 / NBRC 8474</strain>
    </source>
</reference>
<feature type="transmembrane region" description="Helical" evidence="6">
    <location>
        <begin position="6"/>
        <end position="27"/>
    </location>
</feature>
<gene>
    <name evidence="8" type="ORF">TAPDE_001838</name>
</gene>
<sequence length="346" mass="37883">MGLNGVQCGILSVSILLFALSTTVVCLRLYDRLRIRRTSLAHDDYTVLFSLTASLGLVLTTIIWVSCFRLGHDGAFTPAQLRQYMIINYSARIFYALTFDSAKIAIIFFYVKITNRDTQRLYWFLLVAILCFANFDAVLHLLILIVPCSPVSDFWNANDKGATCLSSSTAATIINIFNFVSEGLVVLAPIPMLWLAGLTQRQRIALGAMFSLATLIIVASVLKLKNVLASSSESSSASHSIGIAWIWVTVESNVALLVAGFLPLKALLEGTFIAVRRRFSATDTSDSGHMEKTRHGSLAPSDPYDLELIASLRTYPETPQSATMTLCAANAPQSPKTTWTRNGSVV</sequence>
<feature type="transmembrane region" description="Helical" evidence="6">
    <location>
        <begin position="91"/>
        <end position="111"/>
    </location>
</feature>
<protein>
    <submittedName>
        <fullName evidence="8">Integral membrane protein</fullName>
    </submittedName>
</protein>
<evidence type="ECO:0000256" key="3">
    <source>
        <dbReference type="ARBA" id="ARBA00022989"/>
    </source>
</evidence>
<name>R4X8K4_TAPDE</name>
<accession>R4X8K4</accession>
<evidence type="ECO:0000256" key="2">
    <source>
        <dbReference type="ARBA" id="ARBA00022692"/>
    </source>
</evidence>
<feature type="transmembrane region" description="Helical" evidence="6">
    <location>
        <begin position="123"/>
        <end position="146"/>
    </location>
</feature>
<dbReference type="Proteomes" id="UP000013776">
    <property type="component" value="Unassembled WGS sequence"/>
</dbReference>
<organism evidence="8 9">
    <name type="scientific">Taphrina deformans (strain PYCC 5710 / ATCC 11124 / CBS 356.35 / IMI 108563 / JCM 9778 / NBRC 8474)</name>
    <name type="common">Peach leaf curl fungus</name>
    <name type="synonym">Lalaria deformans</name>
    <dbReference type="NCBI Taxonomy" id="1097556"/>
    <lineage>
        <taxon>Eukaryota</taxon>
        <taxon>Fungi</taxon>
        <taxon>Dikarya</taxon>
        <taxon>Ascomycota</taxon>
        <taxon>Taphrinomycotina</taxon>
        <taxon>Taphrinomycetes</taxon>
        <taxon>Taphrinales</taxon>
        <taxon>Taphrinaceae</taxon>
        <taxon>Taphrina</taxon>
    </lineage>
</organism>
<dbReference type="OrthoDB" id="5417844at2759"/>
<dbReference type="EMBL" id="CAHR02000063">
    <property type="protein sequence ID" value="CCG81943.1"/>
    <property type="molecule type" value="Genomic_DNA"/>
</dbReference>
<evidence type="ECO:0000256" key="6">
    <source>
        <dbReference type="SAM" id="Phobius"/>
    </source>
</evidence>
<dbReference type="VEuPathDB" id="FungiDB:TAPDE_001838"/>
<evidence type="ECO:0000313" key="8">
    <source>
        <dbReference type="EMBL" id="CCG81943.1"/>
    </source>
</evidence>
<keyword evidence="9" id="KW-1185">Reference proteome</keyword>
<dbReference type="AlphaFoldDB" id="R4X8K4"/>
<keyword evidence="4 6" id="KW-0472">Membrane</keyword>
<dbReference type="GO" id="GO:0016020">
    <property type="term" value="C:membrane"/>
    <property type="evidence" value="ECO:0007669"/>
    <property type="project" value="UniProtKB-SubCell"/>
</dbReference>
<evidence type="ECO:0000313" key="9">
    <source>
        <dbReference type="Proteomes" id="UP000013776"/>
    </source>
</evidence>
<dbReference type="Pfam" id="PF20684">
    <property type="entry name" value="Fung_rhodopsin"/>
    <property type="match status" value="1"/>
</dbReference>
<keyword evidence="3 6" id="KW-1133">Transmembrane helix</keyword>